<dbReference type="OrthoDB" id="9804934at2"/>
<dbReference type="EC" id="3.4.11.4" evidence="7"/>
<feature type="domain" description="Peptidase M20 dimerisation" evidence="11">
    <location>
        <begin position="209"/>
        <end position="311"/>
    </location>
</feature>
<dbReference type="AlphaFoldDB" id="A0A517V8A7"/>
<dbReference type="Pfam" id="PF07687">
    <property type="entry name" value="M20_dimer"/>
    <property type="match status" value="1"/>
</dbReference>
<evidence type="ECO:0000256" key="3">
    <source>
        <dbReference type="ARBA" id="ARBA00022723"/>
    </source>
</evidence>
<dbReference type="Gene3D" id="3.30.70.360">
    <property type="match status" value="1"/>
</dbReference>
<feature type="binding site" evidence="9">
    <location>
        <position position="381"/>
    </location>
    <ligand>
        <name>Zn(2+)</name>
        <dbReference type="ChEBI" id="CHEBI:29105"/>
        <label>2</label>
    </ligand>
</feature>
<feature type="compositionally biased region" description="Polar residues" evidence="10">
    <location>
        <begin position="371"/>
        <end position="380"/>
    </location>
</feature>
<feature type="binding site" evidence="9">
    <location>
        <position position="78"/>
    </location>
    <ligand>
        <name>Zn(2+)</name>
        <dbReference type="ChEBI" id="CHEBI:29105"/>
        <label>1</label>
    </ligand>
</feature>
<dbReference type="GO" id="GO:0006508">
    <property type="term" value="P:proteolysis"/>
    <property type="evidence" value="ECO:0007669"/>
    <property type="project" value="UniProtKB-UniRule"/>
</dbReference>
<feature type="active site" description="Proton acceptor" evidence="8">
    <location>
        <position position="175"/>
    </location>
</feature>
<gene>
    <name evidence="12" type="primary">pepT</name>
    <name evidence="12" type="ORF">Pan161_08680</name>
</gene>
<feature type="binding site" evidence="9">
    <location>
        <position position="176"/>
    </location>
    <ligand>
        <name>Zn(2+)</name>
        <dbReference type="ChEBI" id="CHEBI:29105"/>
        <label>2</label>
    </ligand>
</feature>
<dbReference type="InterPro" id="IPR001261">
    <property type="entry name" value="ArgE/DapE_CS"/>
</dbReference>
<evidence type="ECO:0000256" key="8">
    <source>
        <dbReference type="PIRSR" id="PIRSR037215-1"/>
    </source>
</evidence>
<dbReference type="NCBIfam" id="NF009920">
    <property type="entry name" value="PRK13381.1"/>
    <property type="match status" value="1"/>
</dbReference>
<dbReference type="PIRSF" id="PIRSF037215">
    <property type="entry name" value="Peptidase_M20B"/>
    <property type="match status" value="1"/>
</dbReference>
<organism evidence="12 13">
    <name type="scientific">Gimesia algae</name>
    <dbReference type="NCBI Taxonomy" id="2527971"/>
    <lineage>
        <taxon>Bacteria</taxon>
        <taxon>Pseudomonadati</taxon>
        <taxon>Planctomycetota</taxon>
        <taxon>Planctomycetia</taxon>
        <taxon>Planctomycetales</taxon>
        <taxon>Planctomycetaceae</taxon>
        <taxon>Gimesia</taxon>
    </lineage>
</organism>
<dbReference type="Proteomes" id="UP000316855">
    <property type="component" value="Chromosome"/>
</dbReference>
<dbReference type="NCBIfam" id="NF003976">
    <property type="entry name" value="PRK05469.1"/>
    <property type="match status" value="1"/>
</dbReference>
<protein>
    <recommendedName>
        <fullName evidence="7">Peptidase T</fullName>
        <ecNumber evidence="7">3.4.11.4</ecNumber>
    </recommendedName>
</protein>
<dbReference type="EMBL" id="CP036343">
    <property type="protein sequence ID" value="QDT89241.1"/>
    <property type="molecule type" value="Genomic_DNA"/>
</dbReference>
<dbReference type="InterPro" id="IPR036264">
    <property type="entry name" value="Bact_exopeptidase_dim_dom"/>
</dbReference>
<dbReference type="SUPFAM" id="SSF53187">
    <property type="entry name" value="Zn-dependent exopeptidases"/>
    <property type="match status" value="1"/>
</dbReference>
<dbReference type="GO" id="GO:0045148">
    <property type="term" value="F:tripeptide aminopeptidase activity"/>
    <property type="evidence" value="ECO:0007669"/>
    <property type="project" value="UniProtKB-UniRule"/>
</dbReference>
<evidence type="ECO:0000256" key="7">
    <source>
        <dbReference type="NCBIfam" id="TIGR01882"/>
    </source>
</evidence>
<evidence type="ECO:0000256" key="9">
    <source>
        <dbReference type="PIRSR" id="PIRSR037215-2"/>
    </source>
</evidence>
<dbReference type="NCBIfam" id="TIGR01882">
    <property type="entry name" value="peptidase-T"/>
    <property type="match status" value="1"/>
</dbReference>
<feature type="active site" evidence="8">
    <location>
        <position position="80"/>
    </location>
</feature>
<dbReference type="GO" id="GO:0005829">
    <property type="term" value="C:cytosol"/>
    <property type="evidence" value="ECO:0007669"/>
    <property type="project" value="TreeGrafter"/>
</dbReference>
<feature type="region of interest" description="Disordered" evidence="10">
    <location>
        <begin position="362"/>
        <end position="382"/>
    </location>
</feature>
<keyword evidence="4 12" id="KW-0378">Hydrolase</keyword>
<evidence type="ECO:0000259" key="11">
    <source>
        <dbReference type="Pfam" id="PF07687"/>
    </source>
</evidence>
<name>A0A517V8A7_9PLAN</name>
<dbReference type="InterPro" id="IPR011650">
    <property type="entry name" value="Peptidase_M20_dimer"/>
</dbReference>
<dbReference type="GO" id="GO:0008270">
    <property type="term" value="F:zinc ion binding"/>
    <property type="evidence" value="ECO:0007669"/>
    <property type="project" value="InterPro"/>
</dbReference>
<dbReference type="GO" id="GO:0008237">
    <property type="term" value="F:metallopeptidase activity"/>
    <property type="evidence" value="ECO:0007669"/>
    <property type="project" value="UniProtKB-KW"/>
</dbReference>
<dbReference type="KEGG" id="gax:Pan161_08680"/>
<keyword evidence="6" id="KW-0482">Metalloprotease</keyword>
<keyword evidence="2" id="KW-0645">Protease</keyword>
<keyword evidence="5 9" id="KW-0862">Zinc</keyword>
<evidence type="ECO:0000256" key="6">
    <source>
        <dbReference type="ARBA" id="ARBA00023049"/>
    </source>
</evidence>
<dbReference type="GO" id="GO:0006518">
    <property type="term" value="P:peptide metabolic process"/>
    <property type="evidence" value="ECO:0007669"/>
    <property type="project" value="InterPro"/>
</dbReference>
<dbReference type="SUPFAM" id="SSF55031">
    <property type="entry name" value="Bacterial exopeptidase dimerisation domain"/>
    <property type="match status" value="1"/>
</dbReference>
<evidence type="ECO:0000313" key="13">
    <source>
        <dbReference type="Proteomes" id="UP000316855"/>
    </source>
</evidence>
<feature type="binding site" evidence="9">
    <location>
        <position position="198"/>
    </location>
    <ligand>
        <name>Zn(2+)</name>
        <dbReference type="ChEBI" id="CHEBI:29105"/>
        <label>1</label>
    </ligand>
</feature>
<feature type="binding site" evidence="9">
    <location>
        <position position="141"/>
    </location>
    <ligand>
        <name>Zn(2+)</name>
        <dbReference type="ChEBI" id="CHEBI:29105"/>
        <label>1</label>
    </ligand>
</feature>
<reference evidence="12 13" key="1">
    <citation type="submission" date="2019-02" db="EMBL/GenBank/DDBJ databases">
        <title>Deep-cultivation of Planctomycetes and their phenomic and genomic characterization uncovers novel biology.</title>
        <authorList>
            <person name="Wiegand S."/>
            <person name="Jogler M."/>
            <person name="Boedeker C."/>
            <person name="Pinto D."/>
            <person name="Vollmers J."/>
            <person name="Rivas-Marin E."/>
            <person name="Kohn T."/>
            <person name="Peeters S.H."/>
            <person name="Heuer A."/>
            <person name="Rast P."/>
            <person name="Oberbeckmann S."/>
            <person name="Bunk B."/>
            <person name="Jeske O."/>
            <person name="Meyerdierks A."/>
            <person name="Storesund J.E."/>
            <person name="Kallscheuer N."/>
            <person name="Luecker S."/>
            <person name="Lage O.M."/>
            <person name="Pohl T."/>
            <person name="Merkel B.J."/>
            <person name="Hornburger P."/>
            <person name="Mueller R.-W."/>
            <person name="Bruemmer F."/>
            <person name="Labrenz M."/>
            <person name="Spormann A.M."/>
            <person name="Op den Camp H."/>
            <person name="Overmann J."/>
            <person name="Amann R."/>
            <person name="Jetten M.S.M."/>
            <person name="Mascher T."/>
            <person name="Medema M.H."/>
            <person name="Devos D.P."/>
            <person name="Kaster A.-K."/>
            <person name="Ovreas L."/>
            <person name="Rohde M."/>
            <person name="Galperin M.Y."/>
            <person name="Jogler C."/>
        </authorList>
    </citation>
    <scope>NUCLEOTIDE SEQUENCE [LARGE SCALE GENOMIC DNA]</scope>
    <source>
        <strain evidence="12 13">Pan161</strain>
    </source>
</reference>
<keyword evidence="3 9" id="KW-0479">Metal-binding</keyword>
<sequence length="414" mass="45470">MDSLLDRFLRYVRIDTQSDETSPTFPSTKKQLVLSRMLFEECEQMGLEYVTISEYGIVMATIPSTIQADVPAIGWVAHVDTSPEFSGTDVKPIVHENYNGEDLVLPGDRSRVLRVSEEPRLKEMQGKTVITTDGTTLLGADDKSGVAVMMAAAARLMGDPSIAHGPIRLCFTCDEEIGRGIEKLDLDLFGVCCAYTLDSDGSGRIDSETFSADQAVIVVKGINTHPSVGKGVMVNANRILCELIAQLPTETLSPETTEGREGFIHPYHIEGSVSEASARLILRDFETEKLAEYAKLLESLAELLRQKYPKAEITINIHKQYRNMRDGLSKEPRALEKAIEATRAAGLEPNLNVIRGGTDGSLLTEKGLPTPNLSSGQHNPHSPLEWTTVEEMQQAVDVLLQLAILWGEERCASN</sequence>
<accession>A0A517V8A7</accession>
<keyword evidence="12" id="KW-0031">Aminopeptidase</keyword>
<keyword evidence="13" id="KW-1185">Reference proteome</keyword>
<dbReference type="PANTHER" id="PTHR42994:SF1">
    <property type="entry name" value="PEPTIDASE T"/>
    <property type="match status" value="1"/>
</dbReference>
<evidence type="ECO:0000256" key="4">
    <source>
        <dbReference type="ARBA" id="ARBA00022801"/>
    </source>
</evidence>
<evidence type="ECO:0000313" key="12">
    <source>
        <dbReference type="EMBL" id="QDT89241.1"/>
    </source>
</evidence>
<comment type="cofactor">
    <cofactor evidence="9">
        <name>Zn(2+)</name>
        <dbReference type="ChEBI" id="CHEBI:29105"/>
    </cofactor>
    <text evidence="9">Binds 2 Zn(2+) ions per subunit.</text>
</comment>
<dbReference type="InterPro" id="IPR010161">
    <property type="entry name" value="Peptidase_M20B"/>
</dbReference>
<dbReference type="Pfam" id="PF01546">
    <property type="entry name" value="Peptidase_M20"/>
    <property type="match status" value="1"/>
</dbReference>
<dbReference type="PANTHER" id="PTHR42994">
    <property type="entry name" value="PEPTIDASE T"/>
    <property type="match status" value="1"/>
</dbReference>
<comment type="similarity">
    <text evidence="1">Belongs to the peptidase M20B family.</text>
</comment>
<evidence type="ECO:0000256" key="2">
    <source>
        <dbReference type="ARBA" id="ARBA00022670"/>
    </source>
</evidence>
<dbReference type="Gene3D" id="3.40.630.10">
    <property type="entry name" value="Zn peptidases"/>
    <property type="match status" value="1"/>
</dbReference>
<feature type="binding site" evidence="9">
    <location>
        <position position="141"/>
    </location>
    <ligand>
        <name>Zn(2+)</name>
        <dbReference type="ChEBI" id="CHEBI:29105"/>
        <label>2</label>
    </ligand>
</feature>
<dbReference type="RefSeq" id="WP_145224328.1">
    <property type="nucleotide sequence ID" value="NZ_CP036343.1"/>
</dbReference>
<dbReference type="InterPro" id="IPR002933">
    <property type="entry name" value="Peptidase_M20"/>
</dbReference>
<evidence type="ECO:0000256" key="1">
    <source>
        <dbReference type="ARBA" id="ARBA00009692"/>
    </source>
</evidence>
<proteinExistence type="inferred from homology"/>
<dbReference type="PROSITE" id="PS00759">
    <property type="entry name" value="ARGE_DAPE_CPG2_2"/>
    <property type="match status" value="1"/>
</dbReference>
<evidence type="ECO:0000256" key="5">
    <source>
        <dbReference type="ARBA" id="ARBA00022833"/>
    </source>
</evidence>
<evidence type="ECO:0000256" key="10">
    <source>
        <dbReference type="SAM" id="MobiDB-lite"/>
    </source>
</evidence>